<dbReference type="Proteomes" id="UP000663864">
    <property type="component" value="Unassembled WGS sequence"/>
</dbReference>
<sequence length="203" mass="24048">IFRLEQNSDDGLRTICEQQQMELEYLRNMMAYQQQQQQQQQYYYLTQPIENGIEKINLNNNDNQIVQNDERNSVNEQAVLKAQISELQEKLNAFDERCRVQTDEIARLQLENNVLQEKITNEKRKVSILESLEGQMQEIIDEKANLNNEYQKLNLVYQQNQKEQNDVLVLCSTYEDHLKQCRNIIQSAGLTVPKFLLEMDNTE</sequence>
<evidence type="ECO:0000256" key="1">
    <source>
        <dbReference type="SAM" id="Coils"/>
    </source>
</evidence>
<accession>A0A815C5R8</accession>
<name>A0A815C5R8_9BILA</name>
<keyword evidence="1" id="KW-0175">Coiled coil</keyword>
<dbReference type="EMBL" id="CAJNOT010002047">
    <property type="protein sequence ID" value="CAF1278513.1"/>
    <property type="molecule type" value="Genomic_DNA"/>
</dbReference>
<proteinExistence type="predicted"/>
<evidence type="ECO:0000313" key="3">
    <source>
        <dbReference type="Proteomes" id="UP000663864"/>
    </source>
</evidence>
<reference evidence="2" key="1">
    <citation type="submission" date="2021-02" db="EMBL/GenBank/DDBJ databases">
        <authorList>
            <person name="Nowell W R."/>
        </authorList>
    </citation>
    <scope>NUCLEOTIDE SEQUENCE</scope>
</reference>
<gene>
    <name evidence="2" type="ORF">ZHD862_LOCUS26800</name>
</gene>
<dbReference type="AlphaFoldDB" id="A0A815C5R8"/>
<evidence type="ECO:0000313" key="2">
    <source>
        <dbReference type="EMBL" id="CAF1278513.1"/>
    </source>
</evidence>
<feature type="coiled-coil region" evidence="1">
    <location>
        <begin position="77"/>
        <end position="163"/>
    </location>
</feature>
<comment type="caution">
    <text evidence="2">The sequence shown here is derived from an EMBL/GenBank/DDBJ whole genome shotgun (WGS) entry which is preliminary data.</text>
</comment>
<organism evidence="2 3">
    <name type="scientific">Rotaria sordida</name>
    <dbReference type="NCBI Taxonomy" id="392033"/>
    <lineage>
        <taxon>Eukaryota</taxon>
        <taxon>Metazoa</taxon>
        <taxon>Spiralia</taxon>
        <taxon>Gnathifera</taxon>
        <taxon>Rotifera</taxon>
        <taxon>Eurotatoria</taxon>
        <taxon>Bdelloidea</taxon>
        <taxon>Philodinida</taxon>
        <taxon>Philodinidae</taxon>
        <taxon>Rotaria</taxon>
    </lineage>
</organism>
<protein>
    <submittedName>
        <fullName evidence="2">Uncharacterized protein</fullName>
    </submittedName>
</protein>
<feature type="non-terminal residue" evidence="2">
    <location>
        <position position="1"/>
    </location>
</feature>